<feature type="transmembrane region" description="Helical" evidence="2">
    <location>
        <begin position="255"/>
        <end position="278"/>
    </location>
</feature>
<dbReference type="EMBL" id="LKMD01000101">
    <property type="protein sequence ID" value="PIB00099.1"/>
    <property type="molecule type" value="Genomic_DNA"/>
</dbReference>
<evidence type="ECO:0000313" key="3">
    <source>
        <dbReference type="EMBL" id="PIB00099.1"/>
    </source>
</evidence>
<dbReference type="AlphaFoldDB" id="A0A2G5I5Q7"/>
<name>A0A2G5I5Q7_CERBT</name>
<evidence type="ECO:0000256" key="1">
    <source>
        <dbReference type="SAM" id="MobiDB-lite"/>
    </source>
</evidence>
<keyword evidence="2" id="KW-0812">Transmembrane</keyword>
<dbReference type="GO" id="GO:0016020">
    <property type="term" value="C:membrane"/>
    <property type="evidence" value="ECO:0007669"/>
    <property type="project" value="TreeGrafter"/>
</dbReference>
<reference evidence="3 5" key="1">
    <citation type="submission" date="2015-10" db="EMBL/GenBank/DDBJ databases">
        <title>The cercosporin biosynthetic gene cluster was horizontally transferred to several fungal lineages and shown to be expanded in Cercospora beticola based on microsynteny with recipient genomes.</title>
        <authorList>
            <person name="De Jonge R."/>
            <person name="Ebert M.K."/>
            <person name="Suttle J.C."/>
            <person name="Jurick Ii W.M."/>
            <person name="Secor G.A."/>
            <person name="Thomma B.P."/>
            <person name="Van De Peer Y."/>
            <person name="Bolton M.D."/>
        </authorList>
    </citation>
    <scope>NUCLEOTIDE SEQUENCE [LARGE SCALE GENOMIC DNA]</scope>
    <source>
        <strain evidence="3 5">09-40</strain>
    </source>
</reference>
<sequence>MSTSWLQRQRKAQLLELSEQAGLKQDEDTRKDDIVESLNEYLQTNSTRLSREPAFSGYFGTRATPGRPRASASEFLPESVGEVVEEVKSVVKSRGRRPTKVKQESEDDTGILSSPVQAVVASASNALSPVTSALSPSTQLNPRTPGLRGGARRQSQLPGPPSPAAVAELAEDASREVVTNFKDLYNRSGIDEQIANLREILSGVQGIHLTVLLLEAIALQRKVFPWDYAFSIPATAITPARAVYLPNLFILLTSLYWSTTLTWSFASIFVPLLFAYFYNLTIRDVKRGNVRVAVARYAADPMTYNLVKALGTWLVFKKGVTFGVIDPETVLRIEQGIWGGSNALLIGAGLGAIGALYEAAQRRAVS</sequence>
<feature type="compositionally biased region" description="Polar residues" evidence="1">
    <location>
        <begin position="131"/>
        <end position="142"/>
    </location>
</feature>
<accession>A0A2G5I5Q7</accession>
<dbReference type="Proteomes" id="UP000230605">
    <property type="component" value="Chromosome 3"/>
</dbReference>
<organism evidence="3 5">
    <name type="scientific">Cercospora beticola</name>
    <name type="common">Sugarbeet leaf spot fungus</name>
    <dbReference type="NCBI Taxonomy" id="122368"/>
    <lineage>
        <taxon>Eukaryota</taxon>
        <taxon>Fungi</taxon>
        <taxon>Dikarya</taxon>
        <taxon>Ascomycota</taxon>
        <taxon>Pezizomycotina</taxon>
        <taxon>Dothideomycetes</taxon>
        <taxon>Dothideomycetidae</taxon>
        <taxon>Mycosphaerellales</taxon>
        <taxon>Mycosphaerellaceae</taxon>
        <taxon>Cercospora</taxon>
    </lineage>
</organism>
<keyword evidence="2" id="KW-0472">Membrane</keyword>
<evidence type="ECO:0000313" key="5">
    <source>
        <dbReference type="Proteomes" id="UP000230605"/>
    </source>
</evidence>
<gene>
    <name evidence="3" type="ORF">CB0940_03321</name>
    <name evidence="4" type="ORF">RHO25_005116</name>
</gene>
<protein>
    <submittedName>
        <fullName evidence="3">Uncharacterized protein</fullName>
    </submittedName>
</protein>
<reference evidence="4 6" key="2">
    <citation type="submission" date="2023-09" db="EMBL/GenBank/DDBJ databases">
        <title>Complete-Gapless Cercospora beticola genome.</title>
        <authorList>
            <person name="Wyatt N.A."/>
            <person name="Spanner R.E."/>
            <person name="Bolton M.D."/>
        </authorList>
    </citation>
    <scope>NUCLEOTIDE SEQUENCE [LARGE SCALE GENOMIC DNA]</scope>
    <source>
        <strain evidence="4">Cb09-40</strain>
    </source>
</reference>
<keyword evidence="6" id="KW-1185">Reference proteome</keyword>
<keyword evidence="2" id="KW-1133">Transmembrane helix</keyword>
<dbReference type="PANTHER" id="PTHR41807:SF1">
    <property type="entry name" value="GLUTATHIONE TRANSFERASE 3"/>
    <property type="match status" value="1"/>
</dbReference>
<dbReference type="InterPro" id="IPR038872">
    <property type="entry name" value="Put_GTT3"/>
</dbReference>
<dbReference type="OrthoDB" id="4034134at2759"/>
<proteinExistence type="predicted"/>
<dbReference type="EMBL" id="CP134186">
    <property type="protein sequence ID" value="WPB00496.1"/>
    <property type="molecule type" value="Genomic_DNA"/>
</dbReference>
<dbReference type="PANTHER" id="PTHR41807">
    <property type="entry name" value="GLUTATHIONE TRANSFERASE 3"/>
    <property type="match status" value="1"/>
</dbReference>
<evidence type="ECO:0000313" key="6">
    <source>
        <dbReference type="Proteomes" id="UP001302367"/>
    </source>
</evidence>
<evidence type="ECO:0000313" key="4">
    <source>
        <dbReference type="EMBL" id="WPB00496.1"/>
    </source>
</evidence>
<evidence type="ECO:0000256" key="2">
    <source>
        <dbReference type="SAM" id="Phobius"/>
    </source>
</evidence>
<feature type="region of interest" description="Disordered" evidence="1">
    <location>
        <begin position="130"/>
        <end position="164"/>
    </location>
</feature>
<dbReference type="Proteomes" id="UP001302367">
    <property type="component" value="Chromosome 3"/>
</dbReference>